<dbReference type="Proteomes" id="UP001498476">
    <property type="component" value="Unassembled WGS sequence"/>
</dbReference>
<proteinExistence type="predicted"/>
<protein>
    <submittedName>
        <fullName evidence="1">Uncharacterized protein</fullName>
    </submittedName>
</protein>
<evidence type="ECO:0000313" key="2">
    <source>
        <dbReference type="Proteomes" id="UP001498476"/>
    </source>
</evidence>
<accession>A0ABR1GUF8</accession>
<evidence type="ECO:0000313" key="1">
    <source>
        <dbReference type="EMBL" id="KAK7409162.1"/>
    </source>
</evidence>
<dbReference type="EMBL" id="JAZAVJ010000160">
    <property type="protein sequence ID" value="KAK7409162.1"/>
    <property type="molecule type" value="Genomic_DNA"/>
</dbReference>
<keyword evidence="2" id="KW-1185">Reference proteome</keyword>
<name>A0ABR1GUF8_9HYPO</name>
<organism evidence="1 2">
    <name type="scientific">Neonectria punicea</name>
    <dbReference type="NCBI Taxonomy" id="979145"/>
    <lineage>
        <taxon>Eukaryota</taxon>
        <taxon>Fungi</taxon>
        <taxon>Dikarya</taxon>
        <taxon>Ascomycota</taxon>
        <taxon>Pezizomycotina</taxon>
        <taxon>Sordariomycetes</taxon>
        <taxon>Hypocreomycetidae</taxon>
        <taxon>Hypocreales</taxon>
        <taxon>Nectriaceae</taxon>
        <taxon>Neonectria</taxon>
    </lineage>
</organism>
<sequence>MRPLNRCSLDHRVEKKSILMLDLTRLYLNYVENVVPANISSKQGNKRLPLEIWHIILEMAAQHDKSHIYTLVQPQSLEQSNGGPTTLLCAEIPEWNRCGDLEDPTVVWYYGYYLTNPYGSPEGGGDRPFRLPDDESAVFRIPTAALDKKILFEKVTVPDVIAWAEQGVCDFCGGGRRFCCGCGGGRQIAEEWTLAEHVGDCAIRMLCPLCMGVAFAEYSILMQQDLERDCEDMTEEEYDAWEVSRFAELGYM</sequence>
<comment type="caution">
    <text evidence="1">The sequence shown here is derived from an EMBL/GenBank/DDBJ whole genome shotgun (WGS) entry which is preliminary data.</text>
</comment>
<gene>
    <name evidence="1" type="ORF">QQX98_008655</name>
</gene>
<reference evidence="1 2" key="1">
    <citation type="journal article" date="2025" name="Microbiol. Resour. Announc.">
        <title>Draft genome sequences for Neonectria magnoliae and Neonectria punicea, canker pathogens of Liriodendron tulipifera and Acer saccharum in West Virginia.</title>
        <authorList>
            <person name="Petronek H.M."/>
            <person name="Kasson M.T."/>
            <person name="Metheny A.M."/>
            <person name="Stauder C.M."/>
            <person name="Lovett B."/>
            <person name="Lynch S.C."/>
            <person name="Garnas J.R."/>
            <person name="Kasson L.R."/>
            <person name="Stajich J.E."/>
        </authorList>
    </citation>
    <scope>NUCLEOTIDE SEQUENCE [LARGE SCALE GENOMIC DNA]</scope>
    <source>
        <strain evidence="1 2">NRRL 64653</strain>
    </source>
</reference>